<reference evidence="3 4" key="1">
    <citation type="submission" date="2019-08" db="EMBL/GenBank/DDBJ databases">
        <authorList>
            <person name="Luo N."/>
        </authorList>
    </citation>
    <scope>NUCLEOTIDE SEQUENCE [LARGE SCALE GENOMIC DNA]</scope>
    <source>
        <strain evidence="3 4">NCIMB 9442</strain>
    </source>
</reference>
<dbReference type="SMART" id="SM00858">
    <property type="entry name" value="SAF"/>
    <property type="match status" value="1"/>
</dbReference>
<gene>
    <name evidence="3" type="ORF">FVW20_06290</name>
</gene>
<feature type="domain" description="AFP-like" evidence="2">
    <location>
        <begin position="304"/>
        <end position="362"/>
    </location>
</feature>
<dbReference type="Gene3D" id="3.20.20.70">
    <property type="entry name" value="Aldolase class I"/>
    <property type="match status" value="1"/>
</dbReference>
<dbReference type="Gene3D" id="3.90.1210.10">
    <property type="entry name" value="Antifreeze-like/N-acetylneuraminic acid synthase C-terminal domain"/>
    <property type="match status" value="1"/>
</dbReference>
<evidence type="ECO:0000256" key="1">
    <source>
        <dbReference type="SAM" id="MobiDB-lite"/>
    </source>
</evidence>
<dbReference type="SUPFAM" id="SSF51269">
    <property type="entry name" value="AFP III-like domain"/>
    <property type="match status" value="1"/>
</dbReference>
<comment type="caution">
    <text evidence="3">The sequence shown here is derived from an EMBL/GenBank/DDBJ whole genome shotgun (WGS) entry which is preliminary data.</text>
</comment>
<feature type="compositionally biased region" description="Low complexity" evidence="1">
    <location>
        <begin position="373"/>
        <end position="389"/>
    </location>
</feature>
<dbReference type="InterPro" id="IPR036732">
    <property type="entry name" value="AFP_Neu5c_C_sf"/>
</dbReference>
<feature type="non-terminal residue" evidence="3">
    <location>
        <position position="398"/>
    </location>
</feature>
<dbReference type="Pfam" id="PF03102">
    <property type="entry name" value="NeuB"/>
    <property type="match status" value="1"/>
</dbReference>
<dbReference type="InterPro" id="IPR057736">
    <property type="entry name" value="SAF_PseI/NeuA/NeuB"/>
</dbReference>
<organism evidence="3 4">
    <name type="scientific">Nitratidesulfovibrio oxamicus</name>
    <dbReference type="NCBI Taxonomy" id="32016"/>
    <lineage>
        <taxon>Bacteria</taxon>
        <taxon>Pseudomonadati</taxon>
        <taxon>Thermodesulfobacteriota</taxon>
        <taxon>Desulfovibrionia</taxon>
        <taxon>Desulfovibrionales</taxon>
        <taxon>Desulfovibrionaceae</taxon>
        <taxon>Nitratidesulfovibrio</taxon>
    </lineage>
</organism>
<dbReference type="CDD" id="cd11615">
    <property type="entry name" value="SAF_NeuB_like"/>
    <property type="match status" value="1"/>
</dbReference>
<dbReference type="PANTHER" id="PTHR42966:SF1">
    <property type="entry name" value="SIALIC ACID SYNTHASE"/>
    <property type="match status" value="1"/>
</dbReference>
<evidence type="ECO:0000313" key="4">
    <source>
        <dbReference type="Proteomes" id="UP001194469"/>
    </source>
</evidence>
<dbReference type="Proteomes" id="UP001194469">
    <property type="component" value="Unassembled WGS sequence"/>
</dbReference>
<dbReference type="RefSeq" id="WP_196608765.1">
    <property type="nucleotide sequence ID" value="NZ_VRYY01000142.1"/>
</dbReference>
<evidence type="ECO:0000259" key="2">
    <source>
        <dbReference type="PROSITE" id="PS50844"/>
    </source>
</evidence>
<proteinExistence type="predicted"/>
<dbReference type="InterPro" id="IPR006190">
    <property type="entry name" value="SAF_AFP_Neu5Ac"/>
</dbReference>
<feature type="region of interest" description="Disordered" evidence="1">
    <location>
        <begin position="363"/>
        <end position="398"/>
    </location>
</feature>
<dbReference type="InterPro" id="IPR013974">
    <property type="entry name" value="SAF"/>
</dbReference>
<dbReference type="PANTHER" id="PTHR42966">
    <property type="entry name" value="N-ACETYLNEURAMINATE SYNTHASE"/>
    <property type="match status" value="1"/>
</dbReference>
<dbReference type="InterPro" id="IPR051690">
    <property type="entry name" value="PseI-like"/>
</dbReference>
<accession>A0ABS0J2J4</accession>
<sequence length="398" mass="41207">MNAPANIAGGTAAPCITLASGRRIGPGSPCLVVAEVGNNHQGDMDTARRMVREAARAGADAVKFQKRDTSALLTTEGAQAAYGGPNSFGATYGEHRDALELSAARFAELKQLAESLGMVFFASAWDAPSLAVLADLKVELLKVCSADVVNVPMLRRVAALGLPVVLSTGMSTLAQVDRAVAELSAGRGGVVVLHCNSSYPCDEADIALPVMDRLALRYGLPVGYSGHERGIGPSVAAVARGACLVERHFTLDRTQRGTDHQASLEPDDLAMLVQLIREVERAMGVTEKRVTPHEAAMAVKLRKSLVAARDLAAGTVLAPDDLTVKSPGDGLSPELWDAVIGNSLTVDLPRDGQLLPAMLAMPVQTGEPDTPDAPSAAGSAPGAGCGSAPEVRRKAGAA</sequence>
<name>A0ABS0J2J4_9BACT</name>
<dbReference type="SUPFAM" id="SSF51569">
    <property type="entry name" value="Aldolase"/>
    <property type="match status" value="1"/>
</dbReference>
<dbReference type="EMBL" id="VRYY01000142">
    <property type="protein sequence ID" value="MBG3876645.1"/>
    <property type="molecule type" value="Genomic_DNA"/>
</dbReference>
<protein>
    <submittedName>
        <fullName evidence="3">N-acylneuraminate-9-phosphate synthase</fullName>
    </submittedName>
</protein>
<dbReference type="PROSITE" id="PS50844">
    <property type="entry name" value="AFP_LIKE"/>
    <property type="match status" value="1"/>
</dbReference>
<dbReference type="Pfam" id="PF08666">
    <property type="entry name" value="SAF"/>
    <property type="match status" value="1"/>
</dbReference>
<dbReference type="InterPro" id="IPR013132">
    <property type="entry name" value="PseI/NeuA/B-like_N"/>
</dbReference>
<dbReference type="InterPro" id="IPR013785">
    <property type="entry name" value="Aldolase_TIM"/>
</dbReference>
<keyword evidence="4" id="KW-1185">Reference proteome</keyword>
<evidence type="ECO:0000313" key="3">
    <source>
        <dbReference type="EMBL" id="MBG3876645.1"/>
    </source>
</evidence>